<dbReference type="Gene3D" id="3.50.50.60">
    <property type="entry name" value="FAD/NAD(P)-binding domain"/>
    <property type="match status" value="1"/>
</dbReference>
<accession>A0A329C484</accession>
<dbReference type="EMBL" id="QLTK01000014">
    <property type="protein sequence ID" value="RAS26364.1"/>
    <property type="molecule type" value="Genomic_DNA"/>
</dbReference>
<dbReference type="PANTHER" id="PTHR43539">
    <property type="entry name" value="FLAVIN-BINDING MONOOXYGENASE-LIKE PROTEIN (AFU_ORTHOLOGUE AFUA_4G09220)"/>
    <property type="match status" value="1"/>
</dbReference>
<evidence type="ECO:0000313" key="3">
    <source>
        <dbReference type="Proteomes" id="UP000248918"/>
    </source>
</evidence>
<dbReference type="InterPro" id="IPR050982">
    <property type="entry name" value="Auxin_biosynth/cation_transpt"/>
</dbReference>
<dbReference type="GO" id="GO:0050660">
    <property type="term" value="F:flavin adenine dinucleotide binding"/>
    <property type="evidence" value="ECO:0007669"/>
    <property type="project" value="TreeGrafter"/>
</dbReference>
<protein>
    <submittedName>
        <fullName evidence="2">Cation diffusion facilitator CzcD-associated flavoprotein CzcO</fullName>
    </submittedName>
</protein>
<sequence length="493" mass="54557">MTTSAARPDPAPTSAGLTALEARLRDDLAWLELPAPAWVPARHVDTQRVLDVAIIGGGMAGLTASAELRLLGIHHHCIFDQAAEGREGPWITYARMQTLRSPKQLTGPALRLPALTFRAWFEAQFGREQWEALYKIPRTQWMAYLRWYRRVLDLPVRNETRIVRVATREDGLIELDVVSGAHAVHERVLARHVVLATGREGLGGPFMPDVAQSLPKRLYAHSSDEIDFAALRGRRVGVVGASASAFDNAASALEAGAASVDLFIRRAALPRINKLTGIGSPGLVHGFLHLPDEWKWRFLHYSAQSQTPPPRDSVLRVSRHEHARFHLGSPLERVTVQGDTLRVETPKGGYEVDFLIFATGFHSELDTRAEFSAIAPRVRRWRDRYTHPDGLANEELASSPDLDRNFAFQSREPATDYALSRIHCFNHAASLTHGKVAGDIPAISDGAQRLARAIAAMLFDADRERHYEALLAFDTAELNGDEWSDADATATAP</sequence>
<dbReference type="SUPFAM" id="SSF51905">
    <property type="entry name" value="FAD/NAD(P)-binding domain"/>
    <property type="match status" value="1"/>
</dbReference>
<proteinExistence type="predicted"/>
<dbReference type="InterPro" id="IPR036188">
    <property type="entry name" value="FAD/NAD-bd_sf"/>
</dbReference>
<comment type="caution">
    <text evidence="2">The sequence shown here is derived from an EMBL/GenBank/DDBJ whole genome shotgun (WGS) entry which is preliminary data.</text>
</comment>
<evidence type="ECO:0000313" key="2">
    <source>
        <dbReference type="EMBL" id="RAS26364.1"/>
    </source>
</evidence>
<dbReference type="RefSeq" id="WP_111933081.1">
    <property type="nucleotide sequence ID" value="NZ_CADFFP010000017.1"/>
</dbReference>
<evidence type="ECO:0000256" key="1">
    <source>
        <dbReference type="ARBA" id="ARBA00023002"/>
    </source>
</evidence>
<name>A0A329C484_9BURK</name>
<dbReference type="PANTHER" id="PTHR43539:SF91">
    <property type="entry name" value="FAD-DEPENDENT URATE HYDROXYLASE"/>
    <property type="match status" value="1"/>
</dbReference>
<dbReference type="Pfam" id="PF13738">
    <property type="entry name" value="Pyr_redox_3"/>
    <property type="match status" value="1"/>
</dbReference>
<dbReference type="Proteomes" id="UP000248918">
    <property type="component" value="Unassembled WGS sequence"/>
</dbReference>
<dbReference type="OrthoDB" id="8671611at2"/>
<dbReference type="PRINTS" id="PR00420">
    <property type="entry name" value="RNGMNOXGNASE"/>
</dbReference>
<dbReference type="AlphaFoldDB" id="A0A329C484"/>
<organism evidence="2 3">
    <name type="scientific">Paraburkholderia bryophila</name>
    <dbReference type="NCBI Taxonomy" id="420952"/>
    <lineage>
        <taxon>Bacteria</taxon>
        <taxon>Pseudomonadati</taxon>
        <taxon>Pseudomonadota</taxon>
        <taxon>Betaproteobacteria</taxon>
        <taxon>Burkholderiales</taxon>
        <taxon>Burkholderiaceae</taxon>
        <taxon>Paraburkholderia</taxon>
    </lineage>
</organism>
<dbReference type="GO" id="GO:0004497">
    <property type="term" value="F:monooxygenase activity"/>
    <property type="evidence" value="ECO:0007669"/>
    <property type="project" value="TreeGrafter"/>
</dbReference>
<gene>
    <name evidence="2" type="ORF">BX591_11424</name>
</gene>
<keyword evidence="1" id="KW-0560">Oxidoreductase</keyword>
<reference evidence="2 3" key="1">
    <citation type="submission" date="2018-06" db="EMBL/GenBank/DDBJ databases">
        <title>Genomic Encyclopedia of Type Strains, Phase III (KMG-III): the genomes of soil and plant-associated and newly described type strains.</title>
        <authorList>
            <person name="Whitman W."/>
        </authorList>
    </citation>
    <scope>NUCLEOTIDE SEQUENCE [LARGE SCALE GENOMIC DNA]</scope>
    <source>
        <strain evidence="2 3">LMG 23644</strain>
    </source>
</reference>